<dbReference type="AlphaFoldDB" id="A0A444MFQ5"/>
<reference evidence="3 4" key="1">
    <citation type="journal article" date="2015" name="Int. J. Syst. Evol. Microbiol.">
        <title>Gemmobacter intermedius sp. nov., isolated from a white stork (Ciconia ciconia).</title>
        <authorList>
            <person name="Kampfer P."/>
            <person name="Jerzak L."/>
            <person name="Wilharm G."/>
            <person name="Golke J."/>
            <person name="Busse H.J."/>
            <person name="Glaeser S.P."/>
        </authorList>
    </citation>
    <scope>NUCLEOTIDE SEQUENCE [LARGE SCALE GENOMIC DNA]</scope>
    <source>
        <strain evidence="3 4">119/4</strain>
    </source>
</reference>
<proteinExistence type="predicted"/>
<name>A0A444MFQ5_9RHOB</name>
<dbReference type="PROSITE" id="PS01047">
    <property type="entry name" value="HMA_1"/>
    <property type="match status" value="1"/>
</dbReference>
<dbReference type="Pfam" id="PF00403">
    <property type="entry name" value="HMA"/>
    <property type="match status" value="1"/>
</dbReference>
<evidence type="ECO:0000259" key="2">
    <source>
        <dbReference type="PROSITE" id="PS50846"/>
    </source>
</evidence>
<dbReference type="PROSITE" id="PS50846">
    <property type="entry name" value="HMA_2"/>
    <property type="match status" value="1"/>
</dbReference>
<feature type="domain" description="HMA" evidence="2">
    <location>
        <begin position="3"/>
        <end position="66"/>
    </location>
</feature>
<accession>A0A444MFQ5</accession>
<protein>
    <submittedName>
        <fullName evidence="3">Copper chaperone</fullName>
    </submittedName>
</protein>
<dbReference type="Gene3D" id="3.30.70.100">
    <property type="match status" value="1"/>
</dbReference>
<keyword evidence="1" id="KW-0479">Metal-binding</keyword>
<dbReference type="GO" id="GO:0046872">
    <property type="term" value="F:metal ion binding"/>
    <property type="evidence" value="ECO:0007669"/>
    <property type="project" value="UniProtKB-KW"/>
</dbReference>
<dbReference type="InterPro" id="IPR017969">
    <property type="entry name" value="Heavy-metal-associated_CS"/>
</dbReference>
<comment type="caution">
    <text evidence="3">The sequence shown here is derived from an EMBL/GenBank/DDBJ whole genome shotgun (WGS) entry which is preliminary data.</text>
</comment>
<dbReference type="SUPFAM" id="SSF55008">
    <property type="entry name" value="HMA, heavy metal-associated domain"/>
    <property type="match status" value="1"/>
</dbReference>
<evidence type="ECO:0000256" key="1">
    <source>
        <dbReference type="ARBA" id="ARBA00022723"/>
    </source>
</evidence>
<evidence type="ECO:0000313" key="3">
    <source>
        <dbReference type="EMBL" id="RWY44410.1"/>
    </source>
</evidence>
<keyword evidence="4" id="KW-1185">Reference proteome</keyword>
<dbReference type="CDD" id="cd00371">
    <property type="entry name" value="HMA"/>
    <property type="match status" value="1"/>
</dbReference>
<dbReference type="OrthoDB" id="9801832at2"/>
<dbReference type="InterPro" id="IPR036163">
    <property type="entry name" value="HMA_dom_sf"/>
</dbReference>
<dbReference type="Proteomes" id="UP000287168">
    <property type="component" value="Unassembled WGS sequence"/>
</dbReference>
<dbReference type="InterPro" id="IPR006121">
    <property type="entry name" value="HMA_dom"/>
</dbReference>
<organism evidence="3 4">
    <name type="scientific">Falsigemmobacter intermedius</name>
    <dbReference type="NCBI Taxonomy" id="1553448"/>
    <lineage>
        <taxon>Bacteria</taxon>
        <taxon>Pseudomonadati</taxon>
        <taxon>Pseudomonadota</taxon>
        <taxon>Alphaproteobacteria</taxon>
        <taxon>Rhodobacterales</taxon>
        <taxon>Paracoccaceae</taxon>
        <taxon>Falsigemmobacter</taxon>
    </lineage>
</organism>
<sequence>MRRELTLHLPDMSCGHCSAAVTEALKALDPEARVGVDLAARRVTLNTSAPEAEVIAGLDAIGFEARPAL</sequence>
<dbReference type="RefSeq" id="WP_128486772.1">
    <property type="nucleotide sequence ID" value="NZ_JBHLXB010000170.1"/>
</dbReference>
<gene>
    <name evidence="3" type="ORF">EP867_03285</name>
</gene>
<evidence type="ECO:0000313" key="4">
    <source>
        <dbReference type="Proteomes" id="UP000287168"/>
    </source>
</evidence>
<dbReference type="EMBL" id="SBLC01000003">
    <property type="protein sequence ID" value="RWY44410.1"/>
    <property type="molecule type" value="Genomic_DNA"/>
</dbReference>